<comment type="caution">
    <text evidence="1">The sequence shown here is derived from an EMBL/GenBank/DDBJ whole genome shotgun (WGS) entry which is preliminary data.</text>
</comment>
<gene>
    <name evidence="1" type="ORF">Vadar_003372</name>
</gene>
<protein>
    <submittedName>
        <fullName evidence="1">Uncharacterized protein</fullName>
    </submittedName>
</protein>
<sequence>MVGLRLSSFKLVSVFKAIDVGRSVHGCALKMHCEMDPCVGAALLDLHSEFAKLVFDEIPKCDVIPWSFMIARYSESERSKEAVELFCQMRQSLVLPNHFIFASVLQTCGTTADLDFRKQIHCNLLKVGLESNVCACIKYPHRCLFQMWKDGEFGGPICGVNKLK</sequence>
<name>A0ACB7WXH1_9ERIC</name>
<dbReference type="EMBL" id="CM037152">
    <property type="protein sequence ID" value="KAH7833132.1"/>
    <property type="molecule type" value="Genomic_DNA"/>
</dbReference>
<keyword evidence="2" id="KW-1185">Reference proteome</keyword>
<accession>A0ACB7WXH1</accession>
<evidence type="ECO:0000313" key="2">
    <source>
        <dbReference type="Proteomes" id="UP000828048"/>
    </source>
</evidence>
<proteinExistence type="predicted"/>
<evidence type="ECO:0000313" key="1">
    <source>
        <dbReference type="EMBL" id="KAH7833132.1"/>
    </source>
</evidence>
<dbReference type="Proteomes" id="UP000828048">
    <property type="component" value="Chromosome 2"/>
</dbReference>
<organism evidence="1 2">
    <name type="scientific">Vaccinium darrowii</name>
    <dbReference type="NCBI Taxonomy" id="229202"/>
    <lineage>
        <taxon>Eukaryota</taxon>
        <taxon>Viridiplantae</taxon>
        <taxon>Streptophyta</taxon>
        <taxon>Embryophyta</taxon>
        <taxon>Tracheophyta</taxon>
        <taxon>Spermatophyta</taxon>
        <taxon>Magnoliopsida</taxon>
        <taxon>eudicotyledons</taxon>
        <taxon>Gunneridae</taxon>
        <taxon>Pentapetalae</taxon>
        <taxon>asterids</taxon>
        <taxon>Ericales</taxon>
        <taxon>Ericaceae</taxon>
        <taxon>Vaccinioideae</taxon>
        <taxon>Vaccinieae</taxon>
        <taxon>Vaccinium</taxon>
    </lineage>
</organism>
<reference evidence="1 2" key="1">
    <citation type="journal article" date="2021" name="Hortic Res">
        <title>High-quality reference genome and annotation aids understanding of berry development for evergreen blueberry (Vaccinium darrowii).</title>
        <authorList>
            <person name="Yu J."/>
            <person name="Hulse-Kemp A.M."/>
            <person name="Babiker E."/>
            <person name="Staton M."/>
        </authorList>
    </citation>
    <scope>NUCLEOTIDE SEQUENCE [LARGE SCALE GENOMIC DNA]</scope>
    <source>
        <strain evidence="2">cv. NJ 8807/NJ 8810</strain>
        <tissue evidence="1">Young leaf</tissue>
    </source>
</reference>